<feature type="domain" description="DUF1995" evidence="2">
    <location>
        <begin position="66"/>
        <end position="324"/>
    </location>
</feature>
<evidence type="ECO:0000313" key="4">
    <source>
        <dbReference type="Proteomes" id="UP000660262"/>
    </source>
</evidence>
<sequence>MALMSSLPPTFLCSQRHAAGTRPGVHRGHAGSRRGSLQSFQSSSSSSPSTSQGTSAYEPRSTYAVSSYQTLVRDACQAIVTALNDNYTRIDVDFPALNNSDGYTGGSDNYIDNNAQYALATARLLEDARGLKTHVVLPDLTEMARAEKMLKSALELTSGASLGCLEKGYWLNTAMLSLSGGGKMDRLVEEEEAAAKRADVFIITNVTAVELPAVRKYVEEVCGDRPVILYNTELDTLRADLGLGPFFPPKSMHYEFLTQFLTVFYIRPRDYSKSTSVAPFLVNYSGAIFREYPGPWQAMIKQDNGELACVAERPERYALQELKEALLEVMGLNTEEAGSTMAFLRRGYKRMTWWEEESDEEASGVWRT</sequence>
<dbReference type="OrthoDB" id="2082at2759"/>
<feature type="compositionally biased region" description="Low complexity" evidence="1">
    <location>
        <begin position="33"/>
        <end position="55"/>
    </location>
</feature>
<evidence type="ECO:0000256" key="1">
    <source>
        <dbReference type="SAM" id="MobiDB-lite"/>
    </source>
</evidence>
<dbReference type="PANTHER" id="PTHR34051">
    <property type="entry name" value="PROTEIN LOW PSII ACCUMULATION 3, CHLOROPLASTIC"/>
    <property type="match status" value="1"/>
</dbReference>
<keyword evidence="4" id="KW-1185">Reference proteome</keyword>
<evidence type="ECO:0000313" key="3">
    <source>
        <dbReference type="EMBL" id="GHP06957.1"/>
    </source>
</evidence>
<proteinExistence type="predicted"/>
<evidence type="ECO:0000259" key="2">
    <source>
        <dbReference type="Pfam" id="PF09353"/>
    </source>
</evidence>
<dbReference type="EMBL" id="BNJQ01000014">
    <property type="protein sequence ID" value="GHP06957.1"/>
    <property type="molecule type" value="Genomic_DNA"/>
</dbReference>
<dbReference type="PANTHER" id="PTHR34051:SF2">
    <property type="entry name" value="PROTEIN LPA3"/>
    <property type="match status" value="1"/>
</dbReference>
<comment type="caution">
    <text evidence="3">The sequence shown here is derived from an EMBL/GenBank/DDBJ whole genome shotgun (WGS) entry which is preliminary data.</text>
</comment>
<name>A0A830HPL2_9CHLO</name>
<organism evidence="3 4">
    <name type="scientific">Pycnococcus provasolii</name>
    <dbReference type="NCBI Taxonomy" id="41880"/>
    <lineage>
        <taxon>Eukaryota</taxon>
        <taxon>Viridiplantae</taxon>
        <taxon>Chlorophyta</taxon>
        <taxon>Pseudoscourfieldiophyceae</taxon>
        <taxon>Pseudoscourfieldiales</taxon>
        <taxon>Pycnococcaceae</taxon>
        <taxon>Pycnococcus</taxon>
    </lineage>
</organism>
<dbReference type="AlphaFoldDB" id="A0A830HPL2"/>
<dbReference type="Pfam" id="PF09353">
    <property type="entry name" value="DUF1995"/>
    <property type="match status" value="1"/>
</dbReference>
<dbReference type="InterPro" id="IPR044687">
    <property type="entry name" value="LPA3"/>
</dbReference>
<reference evidence="3" key="1">
    <citation type="submission" date="2020-10" db="EMBL/GenBank/DDBJ databases">
        <title>Unveiling of a novel bifunctional photoreceptor, Dualchrome1, isolated from a cosmopolitan green alga.</title>
        <authorList>
            <person name="Suzuki S."/>
            <person name="Kawachi M."/>
        </authorList>
    </citation>
    <scope>NUCLEOTIDE SEQUENCE</scope>
    <source>
        <strain evidence="3">NIES 2893</strain>
    </source>
</reference>
<dbReference type="InterPro" id="IPR018962">
    <property type="entry name" value="DUF1995"/>
</dbReference>
<accession>A0A830HPL2</accession>
<protein>
    <recommendedName>
        <fullName evidence="2">DUF1995 domain-containing protein</fullName>
    </recommendedName>
</protein>
<gene>
    <name evidence="3" type="ORF">PPROV_000570100</name>
</gene>
<feature type="region of interest" description="Disordered" evidence="1">
    <location>
        <begin position="19"/>
        <end position="59"/>
    </location>
</feature>
<dbReference type="Proteomes" id="UP000660262">
    <property type="component" value="Unassembled WGS sequence"/>
</dbReference>